<accession>A0A1I7WIK4</accession>
<organism evidence="1 2">
    <name type="scientific">Heterorhabditis bacteriophora</name>
    <name type="common">Entomopathogenic nematode worm</name>
    <dbReference type="NCBI Taxonomy" id="37862"/>
    <lineage>
        <taxon>Eukaryota</taxon>
        <taxon>Metazoa</taxon>
        <taxon>Ecdysozoa</taxon>
        <taxon>Nematoda</taxon>
        <taxon>Chromadorea</taxon>
        <taxon>Rhabditida</taxon>
        <taxon>Rhabditina</taxon>
        <taxon>Rhabditomorpha</taxon>
        <taxon>Strongyloidea</taxon>
        <taxon>Heterorhabditidae</taxon>
        <taxon>Heterorhabditis</taxon>
    </lineage>
</organism>
<sequence>MNKYLFQDTVLLDNRSGQIGKRPLFYFYIRGTIFSPTGALSYIRSLSLPFTIATRRNQVNRDNYIYFINILVNMKLCRCGRHIIQYDFCSCLGC</sequence>
<protein>
    <submittedName>
        <fullName evidence="2">Ovule protein</fullName>
    </submittedName>
</protein>
<name>A0A1I7WIK4_HETBA</name>
<proteinExistence type="predicted"/>
<evidence type="ECO:0000313" key="1">
    <source>
        <dbReference type="Proteomes" id="UP000095283"/>
    </source>
</evidence>
<dbReference type="AlphaFoldDB" id="A0A1I7WIK4"/>
<evidence type="ECO:0000313" key="2">
    <source>
        <dbReference type="WBParaSite" id="Hba_04839"/>
    </source>
</evidence>
<dbReference type="Proteomes" id="UP000095283">
    <property type="component" value="Unplaced"/>
</dbReference>
<keyword evidence="1" id="KW-1185">Reference proteome</keyword>
<dbReference type="WBParaSite" id="Hba_04839">
    <property type="protein sequence ID" value="Hba_04839"/>
    <property type="gene ID" value="Hba_04839"/>
</dbReference>
<reference evidence="2" key="1">
    <citation type="submission" date="2016-11" db="UniProtKB">
        <authorList>
            <consortium name="WormBaseParasite"/>
        </authorList>
    </citation>
    <scope>IDENTIFICATION</scope>
</reference>